<evidence type="ECO:0000313" key="2">
    <source>
        <dbReference type="EMBL" id="KAF6176496.1"/>
    </source>
</evidence>
<reference evidence="2 3" key="1">
    <citation type="journal article" date="2020" name="IScience">
        <title>Genome Sequencing of the Endangered Kingdonia uniflora (Circaeasteraceae, Ranunculales) Reveals Potential Mechanisms of Evolutionary Specialization.</title>
        <authorList>
            <person name="Sun Y."/>
            <person name="Deng T."/>
            <person name="Zhang A."/>
            <person name="Moore M.J."/>
            <person name="Landis J.B."/>
            <person name="Lin N."/>
            <person name="Zhang H."/>
            <person name="Zhang X."/>
            <person name="Huang J."/>
            <person name="Zhang X."/>
            <person name="Sun H."/>
            <person name="Wang H."/>
        </authorList>
    </citation>
    <scope>NUCLEOTIDE SEQUENCE [LARGE SCALE GENOMIC DNA]</scope>
    <source>
        <strain evidence="2">TB1705</strain>
        <tissue evidence="2">Leaf</tissue>
    </source>
</reference>
<comment type="caution">
    <text evidence="2">The sequence shown here is derived from an EMBL/GenBank/DDBJ whole genome shotgun (WGS) entry which is preliminary data.</text>
</comment>
<organism evidence="2 3">
    <name type="scientific">Kingdonia uniflora</name>
    <dbReference type="NCBI Taxonomy" id="39325"/>
    <lineage>
        <taxon>Eukaryota</taxon>
        <taxon>Viridiplantae</taxon>
        <taxon>Streptophyta</taxon>
        <taxon>Embryophyta</taxon>
        <taxon>Tracheophyta</taxon>
        <taxon>Spermatophyta</taxon>
        <taxon>Magnoliopsida</taxon>
        <taxon>Ranunculales</taxon>
        <taxon>Circaeasteraceae</taxon>
        <taxon>Kingdonia</taxon>
    </lineage>
</organism>
<name>A0A7J7PAP9_9MAGN</name>
<keyword evidence="1" id="KW-0812">Transmembrane</keyword>
<feature type="non-terminal residue" evidence="2">
    <location>
        <position position="68"/>
    </location>
</feature>
<dbReference type="EMBL" id="JACGCM010000076">
    <property type="protein sequence ID" value="KAF6176496.1"/>
    <property type="molecule type" value="Genomic_DNA"/>
</dbReference>
<keyword evidence="1" id="KW-0472">Membrane</keyword>
<gene>
    <name evidence="2" type="ORF">GIB67_007879</name>
</gene>
<accession>A0A7J7PAP9</accession>
<sequence length="68" mass="8564">HNYFCSNTFLPEVFYSNRFISILIDFWYFCLRCFIRIDFYSIRIHLFYSNRNYFCLNRGAIQSFSFRR</sequence>
<protein>
    <submittedName>
        <fullName evidence="2">Uncharacterized protein</fullName>
    </submittedName>
</protein>
<dbReference type="AlphaFoldDB" id="A0A7J7PAP9"/>
<dbReference type="Proteomes" id="UP000541444">
    <property type="component" value="Unassembled WGS sequence"/>
</dbReference>
<keyword evidence="1" id="KW-1133">Transmembrane helix</keyword>
<proteinExistence type="predicted"/>
<feature type="transmembrane region" description="Helical" evidence="1">
    <location>
        <begin position="15"/>
        <end position="35"/>
    </location>
</feature>
<keyword evidence="3" id="KW-1185">Reference proteome</keyword>
<evidence type="ECO:0000256" key="1">
    <source>
        <dbReference type="SAM" id="Phobius"/>
    </source>
</evidence>
<evidence type="ECO:0000313" key="3">
    <source>
        <dbReference type="Proteomes" id="UP000541444"/>
    </source>
</evidence>